<evidence type="ECO:0000259" key="2">
    <source>
        <dbReference type="Pfam" id="PF09664"/>
    </source>
</evidence>
<gene>
    <name evidence="4" type="ORF">SAMN02744124_03923</name>
</gene>
<protein>
    <submittedName>
        <fullName evidence="4">TIGR02679 family protein</fullName>
    </submittedName>
</protein>
<dbReference type="InterPro" id="IPR036078">
    <property type="entry name" value="Spo11/TopoVI_A_sf"/>
</dbReference>
<feature type="domain" description="Conserved hypothetical protein CHP02679 N terminus" evidence="3">
    <location>
        <begin position="43"/>
        <end position="289"/>
    </location>
</feature>
<comment type="caution">
    <text evidence="4">The sequence shown here is derived from an EMBL/GenBank/DDBJ whole genome shotgun (WGS) entry which is preliminary data.</text>
</comment>
<dbReference type="InterPro" id="IPR024466">
    <property type="entry name" value="CHP02679_N"/>
</dbReference>
<evidence type="ECO:0000256" key="1">
    <source>
        <dbReference type="SAM" id="MobiDB-lite"/>
    </source>
</evidence>
<dbReference type="Pfam" id="PF11796">
    <property type="entry name" value="DUF3323"/>
    <property type="match status" value="1"/>
</dbReference>
<name>A0ABY1M2D2_9BACL</name>
<evidence type="ECO:0000313" key="4">
    <source>
        <dbReference type="EMBL" id="SMF59532.1"/>
    </source>
</evidence>
<dbReference type="SUPFAM" id="SSF56726">
    <property type="entry name" value="DNA topoisomerase IV, alpha subunit"/>
    <property type="match status" value="1"/>
</dbReference>
<keyword evidence="5" id="KW-1185">Reference proteome</keyword>
<evidence type="ECO:0000313" key="5">
    <source>
        <dbReference type="Proteomes" id="UP000192939"/>
    </source>
</evidence>
<evidence type="ECO:0000259" key="3">
    <source>
        <dbReference type="Pfam" id="PF11796"/>
    </source>
</evidence>
<accession>A0ABY1M2D2</accession>
<dbReference type="Pfam" id="PF09664">
    <property type="entry name" value="DUF2399"/>
    <property type="match status" value="1"/>
</dbReference>
<dbReference type="Proteomes" id="UP000192939">
    <property type="component" value="Unassembled WGS sequence"/>
</dbReference>
<feature type="region of interest" description="Disordered" evidence="1">
    <location>
        <begin position="241"/>
        <end position="260"/>
    </location>
</feature>
<dbReference type="InterPro" id="IPR024465">
    <property type="entry name" value="DUF2399"/>
</dbReference>
<organism evidence="4 5">
    <name type="scientific">Paenibacillus barengoltzii J12</name>
    <dbReference type="NCBI Taxonomy" id="935846"/>
    <lineage>
        <taxon>Bacteria</taxon>
        <taxon>Bacillati</taxon>
        <taxon>Bacillota</taxon>
        <taxon>Bacilli</taxon>
        <taxon>Bacillales</taxon>
        <taxon>Paenibacillaceae</taxon>
        <taxon>Paenibacillus</taxon>
    </lineage>
</organism>
<reference evidence="4 5" key="1">
    <citation type="submission" date="2017-04" db="EMBL/GenBank/DDBJ databases">
        <authorList>
            <person name="Varghese N."/>
            <person name="Submissions S."/>
        </authorList>
    </citation>
    <scope>NUCLEOTIDE SEQUENCE [LARGE SCALE GENOMIC DNA]</scope>
    <source>
        <strain evidence="4 5">J12</strain>
    </source>
</reference>
<feature type="domain" description="DUF2399" evidence="2">
    <location>
        <begin position="300"/>
        <end position="466"/>
    </location>
</feature>
<dbReference type="EMBL" id="FXAE01000058">
    <property type="protein sequence ID" value="SMF59532.1"/>
    <property type="molecule type" value="Genomic_DNA"/>
</dbReference>
<sequence>MSGGRMNDRSDQAAKARDYFSRPGFKRMLEAVWKRYASLEKAGGHAVISRSTAAECEAINTFFGWYKKPGDDIRVPLADFEQELLESAFTFTITELHEVLTGEPLRTKSDRELLAMQEWGRLFETLEAQFAEQGTPLQPAVAEWLSGLRHGRAAGYRTLRELWRAAPETAQRELASATCAWNLLLAGDATAGLGENGSPPSAVRLPVLAAQTTGDPHALDRNVPAGRLLFQALRSKELGKQFAETDQTDPSDPEAIPGLSSGVDTLEAREIYRSAGIFDDDISSLVHIYCPWDGGNGPYVLSLRQVEITSVLSPITDFYVVENPAVFSTLVDLNEANESAYTAGPMLVCTSGPASAAALRLIDRYLEENLVSGHLYYSGDFDVKGISIGNVLASRYGDRFTAWRFNRESYMEGCALALPNGVTLSTEERLRLAKMQAIWDNSLCNTMRDVGRKLFQEQIIVNLINDWRKAVIGGEIGGRLHSK</sequence>
<proteinExistence type="predicted"/>